<accession>A0A6H1ZHL8</accession>
<evidence type="ECO:0000313" key="2">
    <source>
        <dbReference type="EMBL" id="QJA83480.1"/>
    </source>
</evidence>
<dbReference type="EMBL" id="MT142511">
    <property type="protein sequence ID" value="QJA83480.1"/>
    <property type="molecule type" value="Genomic_DNA"/>
</dbReference>
<dbReference type="AlphaFoldDB" id="A0A6H1ZHL8"/>
<protein>
    <submittedName>
        <fullName evidence="1">Uncharacterized protein</fullName>
    </submittedName>
</protein>
<evidence type="ECO:0000313" key="1">
    <source>
        <dbReference type="EMBL" id="QJA47028.1"/>
    </source>
</evidence>
<gene>
    <name evidence="2" type="ORF">MM415A00279_0038</name>
    <name evidence="1" type="ORF">TM448A00597_0013</name>
</gene>
<proteinExistence type="predicted"/>
<reference evidence="1" key="1">
    <citation type="submission" date="2020-03" db="EMBL/GenBank/DDBJ databases">
        <title>The deep terrestrial virosphere.</title>
        <authorList>
            <person name="Holmfeldt K."/>
            <person name="Nilsson E."/>
            <person name="Simone D."/>
            <person name="Lopez-Fernandez M."/>
            <person name="Wu X."/>
            <person name="de Brujin I."/>
            <person name="Lundin D."/>
            <person name="Andersson A."/>
            <person name="Bertilsson S."/>
            <person name="Dopson M."/>
        </authorList>
    </citation>
    <scope>NUCLEOTIDE SEQUENCE</scope>
    <source>
        <strain evidence="2">MM415A00279</strain>
        <strain evidence="1">TM448A00597</strain>
    </source>
</reference>
<organism evidence="1">
    <name type="scientific">viral metagenome</name>
    <dbReference type="NCBI Taxonomy" id="1070528"/>
    <lineage>
        <taxon>unclassified sequences</taxon>
        <taxon>metagenomes</taxon>
        <taxon>organismal metagenomes</taxon>
    </lineage>
</organism>
<dbReference type="EMBL" id="MT144029">
    <property type="protein sequence ID" value="QJA47028.1"/>
    <property type="molecule type" value="Genomic_DNA"/>
</dbReference>
<name>A0A6H1ZHL8_9ZZZZ</name>
<sequence>MQRAAEEEPMTIDMQDITDGYNQRLDTRLSIKQFLKLAYDTKGSLEKTAVFIGLSEKTLAKYMRINGVKIRTVRGGHPGKYHKYLAAKLADIPDDRLLEMTPHHVMAEIDCNSRCHIYNLLNQQGRAYKRQTGWRRNGGET</sequence>